<dbReference type="AlphaFoldDB" id="A0AAV5IPF8"/>
<protein>
    <submittedName>
        <fullName evidence="1">Uncharacterized protein</fullName>
    </submittedName>
</protein>
<evidence type="ECO:0000313" key="1">
    <source>
        <dbReference type="EMBL" id="GKV00627.1"/>
    </source>
</evidence>
<dbReference type="PANTHER" id="PTHR33646:SF6">
    <property type="entry name" value="TRANSMEMBRANE PROTEIN"/>
    <property type="match status" value="1"/>
</dbReference>
<gene>
    <name evidence="1" type="ORF">SLEP1_g13293</name>
</gene>
<evidence type="ECO:0000313" key="2">
    <source>
        <dbReference type="Proteomes" id="UP001054252"/>
    </source>
</evidence>
<dbReference type="Proteomes" id="UP001054252">
    <property type="component" value="Unassembled WGS sequence"/>
</dbReference>
<accession>A0AAV5IPF8</accession>
<dbReference type="PANTHER" id="PTHR33646">
    <property type="entry name" value="GB|AAF00631.1"/>
    <property type="match status" value="1"/>
</dbReference>
<organism evidence="1 2">
    <name type="scientific">Rubroshorea leprosula</name>
    <dbReference type="NCBI Taxonomy" id="152421"/>
    <lineage>
        <taxon>Eukaryota</taxon>
        <taxon>Viridiplantae</taxon>
        <taxon>Streptophyta</taxon>
        <taxon>Embryophyta</taxon>
        <taxon>Tracheophyta</taxon>
        <taxon>Spermatophyta</taxon>
        <taxon>Magnoliopsida</taxon>
        <taxon>eudicotyledons</taxon>
        <taxon>Gunneridae</taxon>
        <taxon>Pentapetalae</taxon>
        <taxon>rosids</taxon>
        <taxon>malvids</taxon>
        <taxon>Malvales</taxon>
        <taxon>Dipterocarpaceae</taxon>
        <taxon>Rubroshorea</taxon>
    </lineage>
</organism>
<dbReference type="InterPro" id="IPR045883">
    <property type="entry name" value="At4g13530-like"/>
</dbReference>
<name>A0AAV5IPF8_9ROSI</name>
<sequence>MDSELQDWELLQSSNSDLDRVSPKRNLEGIEGDTEGMIRSDYFSLDNQSRYAKTVAVEGDVSEEGSVESDNPSWIDPGSETRYERKNLGGFWFDSETRYERKNLGGFWFDSETRYERKNLGGFRCVKRARLVHISIQRVKKRHAGMS</sequence>
<comment type="caution">
    <text evidence="1">The sequence shown here is derived from an EMBL/GenBank/DDBJ whole genome shotgun (WGS) entry which is preliminary data.</text>
</comment>
<keyword evidence="2" id="KW-1185">Reference proteome</keyword>
<reference evidence="1 2" key="1">
    <citation type="journal article" date="2021" name="Commun. Biol.">
        <title>The genome of Shorea leprosula (Dipterocarpaceae) highlights the ecological relevance of drought in aseasonal tropical rainforests.</title>
        <authorList>
            <person name="Ng K.K.S."/>
            <person name="Kobayashi M.J."/>
            <person name="Fawcett J.A."/>
            <person name="Hatakeyama M."/>
            <person name="Paape T."/>
            <person name="Ng C.H."/>
            <person name="Ang C.C."/>
            <person name="Tnah L.H."/>
            <person name="Lee C.T."/>
            <person name="Nishiyama T."/>
            <person name="Sese J."/>
            <person name="O'Brien M.J."/>
            <person name="Copetti D."/>
            <person name="Mohd Noor M.I."/>
            <person name="Ong R.C."/>
            <person name="Putra M."/>
            <person name="Sireger I.Z."/>
            <person name="Indrioko S."/>
            <person name="Kosugi Y."/>
            <person name="Izuno A."/>
            <person name="Isagi Y."/>
            <person name="Lee S.L."/>
            <person name="Shimizu K.K."/>
        </authorList>
    </citation>
    <scope>NUCLEOTIDE SEQUENCE [LARGE SCALE GENOMIC DNA]</scope>
    <source>
        <strain evidence="1">214</strain>
    </source>
</reference>
<dbReference type="EMBL" id="BPVZ01000015">
    <property type="protein sequence ID" value="GKV00627.1"/>
    <property type="molecule type" value="Genomic_DNA"/>
</dbReference>
<proteinExistence type="predicted"/>